<dbReference type="EMBL" id="BSSD01000014">
    <property type="protein sequence ID" value="GLW95533.1"/>
    <property type="molecule type" value="Genomic_DNA"/>
</dbReference>
<dbReference type="Proteomes" id="UP001165042">
    <property type="component" value="Unassembled WGS sequence"/>
</dbReference>
<dbReference type="AlphaFoldDB" id="A0A9W6QUY1"/>
<evidence type="ECO:0000313" key="2">
    <source>
        <dbReference type="EMBL" id="GLW95533.1"/>
    </source>
</evidence>
<organism evidence="2 3">
    <name type="scientific">Actinokineospora globicatena</name>
    <dbReference type="NCBI Taxonomy" id="103729"/>
    <lineage>
        <taxon>Bacteria</taxon>
        <taxon>Bacillati</taxon>
        <taxon>Actinomycetota</taxon>
        <taxon>Actinomycetes</taxon>
        <taxon>Pseudonocardiales</taxon>
        <taxon>Pseudonocardiaceae</taxon>
        <taxon>Actinokineospora</taxon>
    </lineage>
</organism>
<gene>
    <name evidence="2" type="ORF">Aglo03_63490</name>
</gene>
<sequence>MGGYDSGPASHLRNLPDERSPFTFPEVVKKPLTGPQEFLRDLLAGADGLRDTPIAVRPYWSQRKSGSSADSSDASRSAVARRFCALVQELEDLGYFERAFGKDCIDDPTGALPSELIERDTGVRISWPLKPDQFSQEPDVFYDVVEILHDLSARPSSRSMHSYNGCGWHHADFVSGVGQAIYRWRVNAIFDGSILRLRLADSGEDTGRLVEFVDEERELLVEGMLSRAVSAEDGHDQSDIDQVKHAVALFRAREASVNDKRSAVVVLARILEGRRELLKRELLTKDEGALFLIANQFDVRHQNESQKGDYNPAFLDWIFWWYLATVDLMDRIKLDQDSRTRDGSPA</sequence>
<keyword evidence="3" id="KW-1185">Reference proteome</keyword>
<dbReference type="RefSeq" id="WP_285613304.1">
    <property type="nucleotide sequence ID" value="NZ_BSSD01000014.1"/>
</dbReference>
<evidence type="ECO:0000313" key="3">
    <source>
        <dbReference type="Proteomes" id="UP001165042"/>
    </source>
</evidence>
<protein>
    <submittedName>
        <fullName evidence="2">Uncharacterized protein</fullName>
    </submittedName>
</protein>
<name>A0A9W6QUY1_9PSEU</name>
<comment type="caution">
    <text evidence="2">The sequence shown here is derived from an EMBL/GenBank/DDBJ whole genome shotgun (WGS) entry which is preliminary data.</text>
</comment>
<feature type="region of interest" description="Disordered" evidence="1">
    <location>
        <begin position="1"/>
        <end position="22"/>
    </location>
</feature>
<accession>A0A9W6QUY1</accession>
<reference evidence="2" key="1">
    <citation type="submission" date="2023-02" db="EMBL/GenBank/DDBJ databases">
        <title>Actinokineospora globicatena NBRC 15670.</title>
        <authorList>
            <person name="Ichikawa N."/>
            <person name="Sato H."/>
            <person name="Tonouchi N."/>
        </authorList>
    </citation>
    <scope>NUCLEOTIDE SEQUENCE</scope>
    <source>
        <strain evidence="2">NBRC 15670</strain>
    </source>
</reference>
<proteinExistence type="predicted"/>
<evidence type="ECO:0000256" key="1">
    <source>
        <dbReference type="SAM" id="MobiDB-lite"/>
    </source>
</evidence>